<dbReference type="PANTHER" id="PTHR36179">
    <property type="entry name" value="LUD_DOM DOMAIN-CONTAINING PROTEIN"/>
    <property type="match status" value="1"/>
</dbReference>
<dbReference type="RefSeq" id="WP_269309681.1">
    <property type="nucleotide sequence ID" value="NZ_CP098242.1"/>
</dbReference>
<gene>
    <name evidence="2" type="ORF">NB640_03045</name>
</gene>
<reference evidence="2" key="1">
    <citation type="journal article" date="2022" name="Front. Microbiol.">
        <title>New perspectives on an old grouping: The genomic and phenotypic variability of Oxalobacter formigenes and the implications for calcium oxalate stone prevention.</title>
        <authorList>
            <person name="Chmiel J.A."/>
            <person name="Carr C."/>
            <person name="Stuivenberg G.A."/>
            <person name="Venema R."/>
            <person name="Chanyi R.M."/>
            <person name="Al K.F."/>
            <person name="Giguere D."/>
            <person name="Say H."/>
            <person name="Akouris P.P."/>
            <person name="Dominguez Romero S.A."/>
            <person name="Kwong A."/>
            <person name="Tai V."/>
            <person name="Koval S.F."/>
            <person name="Razvi H."/>
            <person name="Bjazevic J."/>
            <person name="Burton J.P."/>
        </authorList>
    </citation>
    <scope>NUCLEOTIDE SEQUENCE</scope>
    <source>
        <strain evidence="2">WoOx3</strain>
    </source>
</reference>
<evidence type="ECO:0000313" key="3">
    <source>
        <dbReference type="Proteomes" id="UP001156215"/>
    </source>
</evidence>
<dbReference type="EMBL" id="CP098242">
    <property type="protein sequence ID" value="WAW10654.1"/>
    <property type="molecule type" value="Genomic_DNA"/>
</dbReference>
<feature type="domain" description="LUD" evidence="1">
    <location>
        <begin position="4"/>
        <end position="180"/>
    </location>
</feature>
<dbReference type="SUPFAM" id="SSF100950">
    <property type="entry name" value="NagB/RpiA/CoA transferase-like"/>
    <property type="match status" value="1"/>
</dbReference>
<dbReference type="KEGG" id="ovb:NB640_03045"/>
<dbReference type="InterPro" id="IPR037171">
    <property type="entry name" value="NagB/RpiA_transferase-like"/>
</dbReference>
<dbReference type="AlphaFoldDB" id="A0A9E9LXG4"/>
<dbReference type="Pfam" id="PF02589">
    <property type="entry name" value="LUD_dom"/>
    <property type="match status" value="1"/>
</dbReference>
<dbReference type="InterPro" id="IPR003741">
    <property type="entry name" value="LUD_dom"/>
</dbReference>
<sequence length="197" mass="22099">MDYETIRKNFESHGFSTQFFATNEEAKAYLAETVQRTTIGFGSSMTLQELGLYEALEKKNTIAWHMKTPSMYVRRLASHANVYITSVNAVTETGEIVNIDRIGNRVAMTAFGPRNCYYIVGKNKITKNVAEALHRAKHVAGPKNAQRVKSETPCAVLGDKCYDCNVPGRICRMTMITERAPYGMQSEVIFIDQDLGL</sequence>
<dbReference type="Proteomes" id="UP001156215">
    <property type="component" value="Chromosome"/>
</dbReference>
<accession>A0A9E9LXG4</accession>
<proteinExistence type="predicted"/>
<organism evidence="2 3">
    <name type="scientific">Oxalobacter vibrioformis</name>
    <dbReference type="NCBI Taxonomy" id="933080"/>
    <lineage>
        <taxon>Bacteria</taxon>
        <taxon>Pseudomonadati</taxon>
        <taxon>Pseudomonadota</taxon>
        <taxon>Betaproteobacteria</taxon>
        <taxon>Burkholderiales</taxon>
        <taxon>Oxalobacteraceae</taxon>
        <taxon>Oxalobacter</taxon>
    </lineage>
</organism>
<dbReference type="InterPro" id="IPR024185">
    <property type="entry name" value="FTHF_cligase-like_sf"/>
</dbReference>
<evidence type="ECO:0000259" key="1">
    <source>
        <dbReference type="Pfam" id="PF02589"/>
    </source>
</evidence>
<name>A0A9E9LXG4_9BURK</name>
<keyword evidence="3" id="KW-1185">Reference proteome</keyword>
<dbReference type="Gene3D" id="3.40.50.10420">
    <property type="entry name" value="NagB/RpiA/CoA transferase-like"/>
    <property type="match status" value="1"/>
</dbReference>
<dbReference type="PANTHER" id="PTHR36179:SF2">
    <property type="entry name" value="LUD DOMAIN-CONTAINING PROTEIN"/>
    <property type="match status" value="1"/>
</dbReference>
<protein>
    <submittedName>
        <fullName evidence="2">Lactate utilization protein</fullName>
    </submittedName>
</protein>
<evidence type="ECO:0000313" key="2">
    <source>
        <dbReference type="EMBL" id="WAW10654.1"/>
    </source>
</evidence>